<dbReference type="SUPFAM" id="SSF52047">
    <property type="entry name" value="RNI-like"/>
    <property type="match status" value="1"/>
</dbReference>
<dbReference type="AlphaFoldDB" id="A0A371CXI4"/>
<accession>A0A371CXI4</accession>
<dbReference type="OrthoDB" id="2752977at2759"/>
<proteinExistence type="predicted"/>
<dbReference type="Gene3D" id="3.80.10.10">
    <property type="entry name" value="Ribonuclease Inhibitor"/>
    <property type="match status" value="1"/>
</dbReference>
<dbReference type="InterPro" id="IPR032675">
    <property type="entry name" value="LRR_dom_sf"/>
</dbReference>
<gene>
    <name evidence="1" type="ORF">OH76DRAFT_1486707</name>
</gene>
<keyword evidence="2" id="KW-1185">Reference proteome</keyword>
<dbReference type="Proteomes" id="UP000256964">
    <property type="component" value="Unassembled WGS sequence"/>
</dbReference>
<protein>
    <recommendedName>
        <fullName evidence="3">F-box domain-containing protein</fullName>
    </recommendedName>
</protein>
<evidence type="ECO:0000313" key="1">
    <source>
        <dbReference type="EMBL" id="RDX44979.1"/>
    </source>
</evidence>
<dbReference type="EMBL" id="KZ857443">
    <property type="protein sequence ID" value="RDX44979.1"/>
    <property type="molecule type" value="Genomic_DNA"/>
</dbReference>
<reference evidence="1 2" key="1">
    <citation type="journal article" date="2018" name="Biotechnol. Biofuels">
        <title>Integrative visual omics of the white-rot fungus Polyporus brumalis exposes the biotechnological potential of its oxidative enzymes for delignifying raw plant biomass.</title>
        <authorList>
            <person name="Miyauchi S."/>
            <person name="Rancon A."/>
            <person name="Drula E."/>
            <person name="Hage H."/>
            <person name="Chaduli D."/>
            <person name="Favel A."/>
            <person name="Grisel S."/>
            <person name="Henrissat B."/>
            <person name="Herpoel-Gimbert I."/>
            <person name="Ruiz-Duenas F.J."/>
            <person name="Chevret D."/>
            <person name="Hainaut M."/>
            <person name="Lin J."/>
            <person name="Wang M."/>
            <person name="Pangilinan J."/>
            <person name="Lipzen A."/>
            <person name="Lesage-Meessen L."/>
            <person name="Navarro D."/>
            <person name="Riley R."/>
            <person name="Grigoriev I.V."/>
            <person name="Zhou S."/>
            <person name="Raouche S."/>
            <person name="Rosso M.N."/>
        </authorList>
    </citation>
    <scope>NUCLEOTIDE SEQUENCE [LARGE SCALE GENOMIC DNA]</scope>
    <source>
        <strain evidence="1 2">BRFM 1820</strain>
    </source>
</reference>
<organism evidence="1 2">
    <name type="scientific">Lentinus brumalis</name>
    <dbReference type="NCBI Taxonomy" id="2498619"/>
    <lineage>
        <taxon>Eukaryota</taxon>
        <taxon>Fungi</taxon>
        <taxon>Dikarya</taxon>
        <taxon>Basidiomycota</taxon>
        <taxon>Agaricomycotina</taxon>
        <taxon>Agaricomycetes</taxon>
        <taxon>Polyporales</taxon>
        <taxon>Polyporaceae</taxon>
        <taxon>Lentinus</taxon>
    </lineage>
</organism>
<sequence length="523" mass="59411">MSIQSSTIARPLDARLLNVDVLASVFDELEWDEDPVEFRATCARAARVCHSFASVALPKLWRWLPDFVPLWNLLLPDHVPAVTPSKLALFYDARNQLISIVKENKLYQDASRWGRFLRYASYVQRLDRAYFIVGEIDLLRSVIAHNDHRTFLPGLRRLAWMQDEESGTTLASLISTSGFVELHLHDKHMAASEELMALLPSRVRTLRKLVFVSSVYSAWDDIALVKSLTGLKHLQSLRLDSNYRLLHYDLLRQLFASLPLEHLYFYIADLNDLARPCSISAPHLRFLECKGSMADMVALLPHLYTPSLTTFKFESLFEETSDHVLSMCTILSQRPLLDTLKGISLAMRLPFGPPYTLEVVDLLQNLLYPILSMSCLESLSFVCPKRVTTPITITDEDIATVARALPNLKCLEIIAYASEPVTDHWFESQSRPSPPPPLLSVTSLIHLAQYSPHLEELHLQALRVDLKAVPVPTPPPAQSHPLRLLTLRDPGFEKHVDDMTGFLQFLDRLFPNLQSTVNAERFD</sequence>
<name>A0A371CXI4_9APHY</name>
<evidence type="ECO:0008006" key="3">
    <source>
        <dbReference type="Google" id="ProtNLM"/>
    </source>
</evidence>
<evidence type="ECO:0000313" key="2">
    <source>
        <dbReference type="Proteomes" id="UP000256964"/>
    </source>
</evidence>